<evidence type="ECO:0000313" key="1">
    <source>
        <dbReference type="EMBL" id="GGZ37837.1"/>
    </source>
</evidence>
<sequence length="84" mass="9426">MQGLAMTFKCDTPLSDLPESGRIQIRCTKCGLMRQTTPRDLMRVGRFNANIKLDQLERAFECDRQVCRSPVTFTPFGAIGTLTA</sequence>
<organism evidence="1 2">
    <name type="scientific">Asticcacaulis endophyticus</name>
    <dbReference type="NCBI Taxonomy" id="1395890"/>
    <lineage>
        <taxon>Bacteria</taxon>
        <taxon>Pseudomonadati</taxon>
        <taxon>Pseudomonadota</taxon>
        <taxon>Alphaproteobacteria</taxon>
        <taxon>Caulobacterales</taxon>
        <taxon>Caulobacteraceae</taxon>
        <taxon>Asticcacaulis</taxon>
    </lineage>
</organism>
<gene>
    <name evidence="1" type="ORF">GCM10011273_25410</name>
</gene>
<reference evidence="1" key="1">
    <citation type="journal article" date="2014" name="Int. J. Syst. Evol. Microbiol.">
        <title>Complete genome sequence of Corynebacterium casei LMG S-19264T (=DSM 44701T), isolated from a smear-ripened cheese.</title>
        <authorList>
            <consortium name="US DOE Joint Genome Institute (JGI-PGF)"/>
            <person name="Walter F."/>
            <person name="Albersmeier A."/>
            <person name="Kalinowski J."/>
            <person name="Ruckert C."/>
        </authorList>
    </citation>
    <scope>NUCLEOTIDE SEQUENCE</scope>
    <source>
        <strain evidence="1">KCTC 32296</strain>
    </source>
</reference>
<accession>A0A918Q8G1</accession>
<dbReference type="EMBL" id="BMZB01000003">
    <property type="protein sequence ID" value="GGZ37837.1"/>
    <property type="molecule type" value="Genomic_DNA"/>
</dbReference>
<proteinExistence type="predicted"/>
<evidence type="ECO:0000313" key="2">
    <source>
        <dbReference type="Proteomes" id="UP000662572"/>
    </source>
</evidence>
<reference evidence="1" key="2">
    <citation type="submission" date="2020-09" db="EMBL/GenBank/DDBJ databases">
        <authorList>
            <person name="Sun Q."/>
            <person name="Kim S."/>
        </authorList>
    </citation>
    <scope>NUCLEOTIDE SEQUENCE</scope>
    <source>
        <strain evidence="1">KCTC 32296</strain>
    </source>
</reference>
<protein>
    <submittedName>
        <fullName evidence="1">Uncharacterized protein</fullName>
    </submittedName>
</protein>
<keyword evidence="2" id="KW-1185">Reference proteome</keyword>
<dbReference type="AlphaFoldDB" id="A0A918Q8G1"/>
<dbReference type="Proteomes" id="UP000662572">
    <property type="component" value="Unassembled WGS sequence"/>
</dbReference>
<name>A0A918Q8G1_9CAUL</name>
<comment type="caution">
    <text evidence="1">The sequence shown here is derived from an EMBL/GenBank/DDBJ whole genome shotgun (WGS) entry which is preliminary data.</text>
</comment>